<feature type="transmembrane region" description="Helical" evidence="6">
    <location>
        <begin position="267"/>
        <end position="291"/>
    </location>
</feature>
<dbReference type="PIRSF" id="PIRSF035875">
    <property type="entry name" value="RNase_BN"/>
    <property type="match status" value="1"/>
</dbReference>
<name>A0A1T4RAA8_9BACT</name>
<feature type="transmembrane region" description="Helical" evidence="6">
    <location>
        <begin position="54"/>
        <end position="79"/>
    </location>
</feature>
<accession>A0A1T4RAA8</accession>
<gene>
    <name evidence="7" type="ORF">SAMN04488132_11166</name>
</gene>
<evidence type="ECO:0000256" key="5">
    <source>
        <dbReference type="ARBA" id="ARBA00023136"/>
    </source>
</evidence>
<sequence length="314" mass="35797">MTKLERIIITSPPAAFLIRKSKKWTFPGSASIPLYDVFIFFQQQVKKVGLNERAAAISFNLIMALPAALLFLFSIVPYMPASERFQRQLLRLFNDISPTSETSLFILSMVDALFEKHVGVFSLGFVLLVFYASNAMMGVIRTFDKSIKDNKGYFFHRRLRAIRLTFILLIVVIASIVLLLGQQQLRGLFNIPRRTYVPWWNGVRWSIIVCLVFFSISFIYKYAPSIKKRWSLVSPGSLLATVLMLVTAILFSYWVNNFAAYNKVYGSIGTVLIIMLLIYINSLILLIGFELNVSITYLTRQAEAKKLTEITDPG</sequence>
<keyword evidence="3 6" id="KW-0812">Transmembrane</keyword>
<dbReference type="GO" id="GO:0005886">
    <property type="term" value="C:plasma membrane"/>
    <property type="evidence" value="ECO:0007669"/>
    <property type="project" value="UniProtKB-SubCell"/>
</dbReference>
<keyword evidence="4 6" id="KW-1133">Transmembrane helix</keyword>
<dbReference type="RefSeq" id="WP_176113037.1">
    <property type="nucleotide sequence ID" value="NZ_FUWH01000011.1"/>
</dbReference>
<protein>
    <submittedName>
        <fullName evidence="7">Membrane protein</fullName>
    </submittedName>
</protein>
<dbReference type="PANTHER" id="PTHR30213:SF0">
    <property type="entry name" value="UPF0761 MEMBRANE PROTEIN YIHY"/>
    <property type="match status" value="1"/>
</dbReference>
<evidence type="ECO:0000313" key="7">
    <source>
        <dbReference type="EMBL" id="SKA12849.1"/>
    </source>
</evidence>
<comment type="subcellular location">
    <subcellularLocation>
        <location evidence="1">Cell membrane</location>
        <topology evidence="1">Multi-pass membrane protein</topology>
    </subcellularLocation>
</comment>
<evidence type="ECO:0000256" key="1">
    <source>
        <dbReference type="ARBA" id="ARBA00004651"/>
    </source>
</evidence>
<evidence type="ECO:0000256" key="4">
    <source>
        <dbReference type="ARBA" id="ARBA00022989"/>
    </source>
</evidence>
<proteinExistence type="predicted"/>
<feature type="transmembrane region" description="Helical" evidence="6">
    <location>
        <begin position="232"/>
        <end position="255"/>
    </location>
</feature>
<dbReference type="Proteomes" id="UP000190888">
    <property type="component" value="Unassembled WGS sequence"/>
</dbReference>
<evidence type="ECO:0000313" key="8">
    <source>
        <dbReference type="Proteomes" id="UP000190888"/>
    </source>
</evidence>
<dbReference type="STRING" id="413434.SAMN04488132_11166"/>
<dbReference type="InterPro" id="IPR017039">
    <property type="entry name" value="Virul_fac_BrkB"/>
</dbReference>
<keyword evidence="5 6" id="KW-0472">Membrane</keyword>
<dbReference type="EMBL" id="FUWH01000011">
    <property type="protein sequence ID" value="SKA12849.1"/>
    <property type="molecule type" value="Genomic_DNA"/>
</dbReference>
<dbReference type="Pfam" id="PF03631">
    <property type="entry name" value="Virul_fac_BrkB"/>
    <property type="match status" value="1"/>
</dbReference>
<keyword evidence="2" id="KW-1003">Cell membrane</keyword>
<evidence type="ECO:0000256" key="3">
    <source>
        <dbReference type="ARBA" id="ARBA00022692"/>
    </source>
</evidence>
<dbReference type="PANTHER" id="PTHR30213">
    <property type="entry name" value="INNER MEMBRANE PROTEIN YHJD"/>
    <property type="match status" value="1"/>
</dbReference>
<reference evidence="7 8" key="1">
    <citation type="submission" date="2017-02" db="EMBL/GenBank/DDBJ databases">
        <authorList>
            <person name="Peterson S.W."/>
        </authorList>
    </citation>
    <scope>NUCLEOTIDE SEQUENCE [LARGE SCALE GENOMIC DNA]</scope>
    <source>
        <strain evidence="7 8">DSM 22335</strain>
    </source>
</reference>
<evidence type="ECO:0000256" key="2">
    <source>
        <dbReference type="ARBA" id="ARBA00022475"/>
    </source>
</evidence>
<feature type="transmembrane region" description="Helical" evidence="6">
    <location>
        <begin position="202"/>
        <end position="220"/>
    </location>
</feature>
<evidence type="ECO:0000256" key="6">
    <source>
        <dbReference type="SAM" id="Phobius"/>
    </source>
</evidence>
<dbReference type="AlphaFoldDB" id="A0A1T4RAA8"/>
<keyword evidence="8" id="KW-1185">Reference proteome</keyword>
<dbReference type="NCBIfam" id="TIGR00765">
    <property type="entry name" value="yihY_not_rbn"/>
    <property type="match status" value="1"/>
</dbReference>
<feature type="transmembrane region" description="Helical" evidence="6">
    <location>
        <begin position="118"/>
        <end position="140"/>
    </location>
</feature>
<feature type="transmembrane region" description="Helical" evidence="6">
    <location>
        <begin position="161"/>
        <end position="182"/>
    </location>
</feature>
<organism evidence="7 8">
    <name type="scientific">Sediminibacterium ginsengisoli</name>
    <dbReference type="NCBI Taxonomy" id="413434"/>
    <lineage>
        <taxon>Bacteria</taxon>
        <taxon>Pseudomonadati</taxon>
        <taxon>Bacteroidota</taxon>
        <taxon>Chitinophagia</taxon>
        <taxon>Chitinophagales</taxon>
        <taxon>Chitinophagaceae</taxon>
        <taxon>Sediminibacterium</taxon>
    </lineage>
</organism>